<comment type="subunit">
    <text evidence="4">Homodimer.</text>
</comment>
<proteinExistence type="inferred from homology"/>
<evidence type="ECO:0000256" key="7">
    <source>
        <dbReference type="ARBA" id="ARBA00032162"/>
    </source>
</evidence>
<keyword evidence="11" id="KW-1185">Reference proteome</keyword>
<dbReference type="SUPFAM" id="SSF55811">
    <property type="entry name" value="Nudix"/>
    <property type="match status" value="1"/>
</dbReference>
<feature type="domain" description="Nudix hydrolase" evidence="9">
    <location>
        <begin position="44"/>
        <end position="185"/>
    </location>
</feature>
<accession>A0ABR6Y177</accession>
<evidence type="ECO:0000256" key="2">
    <source>
        <dbReference type="ARBA" id="ARBA00001946"/>
    </source>
</evidence>
<evidence type="ECO:0000313" key="11">
    <source>
        <dbReference type="Proteomes" id="UP000607435"/>
    </source>
</evidence>
<dbReference type="NCBIfam" id="TIGR00052">
    <property type="entry name" value="nudix-type nucleoside diphosphatase, YffH/AdpP family"/>
    <property type="match status" value="1"/>
</dbReference>
<comment type="catalytic activity">
    <reaction evidence="1">
        <text>GDP-alpha-D-mannose + H2O = alpha-D-mannose 1-phosphate + GMP + 2 H(+)</text>
        <dbReference type="Rhea" id="RHEA:27978"/>
        <dbReference type="ChEBI" id="CHEBI:15377"/>
        <dbReference type="ChEBI" id="CHEBI:15378"/>
        <dbReference type="ChEBI" id="CHEBI:57527"/>
        <dbReference type="ChEBI" id="CHEBI:58115"/>
        <dbReference type="ChEBI" id="CHEBI:58409"/>
    </reaction>
</comment>
<dbReference type="InterPro" id="IPR004385">
    <property type="entry name" value="NDP_pyrophosphatase"/>
</dbReference>
<dbReference type="PANTHER" id="PTHR11839:SF18">
    <property type="entry name" value="NUDIX HYDROLASE DOMAIN-CONTAINING PROTEIN"/>
    <property type="match status" value="1"/>
</dbReference>
<evidence type="ECO:0000259" key="9">
    <source>
        <dbReference type="PROSITE" id="PS51462"/>
    </source>
</evidence>
<dbReference type="Gene3D" id="3.90.79.10">
    <property type="entry name" value="Nucleoside Triphosphate Pyrophosphohydrolase"/>
    <property type="match status" value="1"/>
</dbReference>
<dbReference type="InterPro" id="IPR015797">
    <property type="entry name" value="NUDIX_hydrolase-like_dom_sf"/>
</dbReference>
<comment type="caution">
    <text evidence="10">The sequence shown here is derived from an EMBL/GenBank/DDBJ whole genome shotgun (WGS) entry which is preliminary data.</text>
</comment>
<evidence type="ECO:0000256" key="5">
    <source>
        <dbReference type="ARBA" id="ARBA00016377"/>
    </source>
</evidence>
<dbReference type="CDD" id="cd24157">
    <property type="entry name" value="NUDIX_GDPMK"/>
    <property type="match status" value="1"/>
</dbReference>
<evidence type="ECO:0000256" key="4">
    <source>
        <dbReference type="ARBA" id="ARBA00011738"/>
    </source>
</evidence>
<dbReference type="PROSITE" id="PS51462">
    <property type="entry name" value="NUDIX"/>
    <property type="match status" value="1"/>
</dbReference>
<evidence type="ECO:0000256" key="6">
    <source>
        <dbReference type="ARBA" id="ARBA00022801"/>
    </source>
</evidence>
<gene>
    <name evidence="10" type="ORF">H6H04_08960</name>
</gene>
<dbReference type="EMBL" id="JACOME010000002">
    <property type="protein sequence ID" value="MBC3846508.1"/>
    <property type="molecule type" value="Genomic_DNA"/>
</dbReference>
<dbReference type="InterPro" id="IPR000086">
    <property type="entry name" value="NUDIX_hydrolase_dom"/>
</dbReference>
<evidence type="ECO:0000256" key="1">
    <source>
        <dbReference type="ARBA" id="ARBA00000847"/>
    </source>
</evidence>
<keyword evidence="6" id="KW-0378">Hydrolase</keyword>
<evidence type="ECO:0000313" key="10">
    <source>
        <dbReference type="EMBL" id="MBC3846508.1"/>
    </source>
</evidence>
<evidence type="ECO:0000256" key="3">
    <source>
        <dbReference type="ARBA" id="ARBA00007275"/>
    </source>
</evidence>
<comment type="similarity">
    <text evidence="3">Belongs to the Nudix hydrolase family. NudK subfamily.</text>
</comment>
<dbReference type="Pfam" id="PF00293">
    <property type="entry name" value="NUDIX"/>
    <property type="match status" value="1"/>
</dbReference>
<organism evidence="10 11">
    <name type="scientific">Winogradskyella echinorum</name>
    <dbReference type="NCBI Taxonomy" id="538189"/>
    <lineage>
        <taxon>Bacteria</taxon>
        <taxon>Pseudomonadati</taxon>
        <taxon>Bacteroidota</taxon>
        <taxon>Flavobacteriia</taxon>
        <taxon>Flavobacteriales</taxon>
        <taxon>Flavobacteriaceae</taxon>
        <taxon>Winogradskyella</taxon>
    </lineage>
</organism>
<evidence type="ECO:0000256" key="8">
    <source>
        <dbReference type="ARBA" id="ARBA00032272"/>
    </source>
</evidence>
<protein>
    <recommendedName>
        <fullName evidence="5">GDP-mannose pyrophosphatase</fullName>
    </recommendedName>
    <alternativeName>
        <fullName evidence="7">GDP-mannose hydrolase</fullName>
    </alternativeName>
    <alternativeName>
        <fullName evidence="8">GDPMK</fullName>
    </alternativeName>
</protein>
<reference evidence="10 11" key="1">
    <citation type="submission" date="2020-08" db="EMBL/GenBank/DDBJ databases">
        <title>Winogradskyella ouciana sp. nov., isolated from the hadal seawater of the Mariana Trench.</title>
        <authorList>
            <person name="He X."/>
        </authorList>
    </citation>
    <scope>NUCLEOTIDE SEQUENCE [LARGE SCALE GENOMIC DNA]</scope>
    <source>
        <strain evidence="10 11">KCTC 22026</strain>
    </source>
</reference>
<comment type="cofactor">
    <cofactor evidence="2">
        <name>Mg(2+)</name>
        <dbReference type="ChEBI" id="CHEBI:18420"/>
    </cofactor>
</comment>
<name>A0ABR6Y177_9FLAO</name>
<sequence>MSKKRIKNMNRKILSDKFFTLSEVQFDYQLKNGNWVENTWEVLERGNAVAALLYNTKKQTVIFVKQFRLPAYMNGIETGFLLEVPAGMLDDKDDSAEEAMKREILEETGYNIPKLTKIYNAFATPGGSTERFSCFVGEYDDSMKVAKGGGLDAENEDIIIIEMPFKEAIELISSGEIVDAKTIMLLQYAQIKKLLG</sequence>
<dbReference type="Proteomes" id="UP000607435">
    <property type="component" value="Unassembled WGS sequence"/>
</dbReference>
<dbReference type="PANTHER" id="PTHR11839">
    <property type="entry name" value="UDP/ADP-SUGAR PYROPHOSPHATASE"/>
    <property type="match status" value="1"/>
</dbReference>